<gene>
    <name evidence="2" type="ORF">O181_084633</name>
</gene>
<organism evidence="2 3">
    <name type="scientific">Austropuccinia psidii MF-1</name>
    <dbReference type="NCBI Taxonomy" id="1389203"/>
    <lineage>
        <taxon>Eukaryota</taxon>
        <taxon>Fungi</taxon>
        <taxon>Dikarya</taxon>
        <taxon>Basidiomycota</taxon>
        <taxon>Pucciniomycotina</taxon>
        <taxon>Pucciniomycetes</taxon>
        <taxon>Pucciniales</taxon>
        <taxon>Sphaerophragmiaceae</taxon>
        <taxon>Austropuccinia</taxon>
    </lineage>
</organism>
<dbReference type="OrthoDB" id="2502886at2759"/>
<comment type="caution">
    <text evidence="2">The sequence shown here is derived from an EMBL/GenBank/DDBJ whole genome shotgun (WGS) entry which is preliminary data.</text>
</comment>
<feature type="compositionally biased region" description="Basic and acidic residues" evidence="1">
    <location>
        <begin position="92"/>
        <end position="107"/>
    </location>
</feature>
<sequence length="264" mass="29053">PRPKAHLRVAAQLSSEEVSPDLLTEAEVHRRFKSIPFVVPQPSSSTPTTHSNTTPSNSPLIPRTPSSPFHAHKPTPNRFPEQVDEDQVEIGLEEKSSDSDGPDDHHSFGSGPYHSIIMAQEDDGEDQKIMEIQKWKTFRGSGSSSSSGAIDQTRSGKRRCQEPERYDHGIFKRRAVSPSTSLSSSCIGSPILNPSSAALILPNHLNSSYNNMLSNNNNNNNINPINLSKSNRSNLNQNNSVTSKSKMDEDCSSNHQVDTLMLNQ</sequence>
<reference evidence="2" key="1">
    <citation type="submission" date="2021-03" db="EMBL/GenBank/DDBJ databases">
        <title>Draft genome sequence of rust myrtle Austropuccinia psidii MF-1, a brazilian biotype.</title>
        <authorList>
            <person name="Quecine M.C."/>
            <person name="Pachon D.M.R."/>
            <person name="Bonatelli M.L."/>
            <person name="Correr F.H."/>
            <person name="Franceschini L.M."/>
            <person name="Leite T.F."/>
            <person name="Margarido G.R.A."/>
            <person name="Almeida C.A."/>
            <person name="Ferrarezi J.A."/>
            <person name="Labate C.A."/>
        </authorList>
    </citation>
    <scope>NUCLEOTIDE SEQUENCE</scope>
    <source>
        <strain evidence="2">MF-1</strain>
    </source>
</reference>
<feature type="non-terminal residue" evidence="2">
    <location>
        <position position="1"/>
    </location>
</feature>
<evidence type="ECO:0000313" key="3">
    <source>
        <dbReference type="Proteomes" id="UP000765509"/>
    </source>
</evidence>
<feature type="region of interest" description="Disordered" evidence="1">
    <location>
        <begin position="137"/>
        <end position="161"/>
    </location>
</feature>
<keyword evidence="3" id="KW-1185">Reference proteome</keyword>
<feature type="compositionally biased region" description="Low complexity" evidence="1">
    <location>
        <begin position="40"/>
        <end position="59"/>
    </location>
</feature>
<evidence type="ECO:0000313" key="2">
    <source>
        <dbReference type="EMBL" id="MBW0544918.1"/>
    </source>
</evidence>
<proteinExistence type="predicted"/>
<evidence type="ECO:0000256" key="1">
    <source>
        <dbReference type="SAM" id="MobiDB-lite"/>
    </source>
</evidence>
<protein>
    <submittedName>
        <fullName evidence="2">Uncharacterized protein</fullName>
    </submittedName>
</protein>
<dbReference type="EMBL" id="AVOT02049786">
    <property type="protein sequence ID" value="MBW0544918.1"/>
    <property type="molecule type" value="Genomic_DNA"/>
</dbReference>
<feature type="region of interest" description="Disordered" evidence="1">
    <location>
        <begin position="1"/>
        <end position="20"/>
    </location>
</feature>
<feature type="compositionally biased region" description="Polar residues" evidence="1">
    <location>
        <begin position="253"/>
        <end position="264"/>
    </location>
</feature>
<feature type="region of interest" description="Disordered" evidence="1">
    <location>
        <begin position="227"/>
        <end position="264"/>
    </location>
</feature>
<feature type="region of interest" description="Disordered" evidence="1">
    <location>
        <begin position="36"/>
        <end position="113"/>
    </location>
</feature>
<accession>A0A9Q3FVZ6</accession>
<feature type="compositionally biased region" description="Polar residues" evidence="1">
    <location>
        <begin position="232"/>
        <end position="244"/>
    </location>
</feature>
<dbReference type="Proteomes" id="UP000765509">
    <property type="component" value="Unassembled WGS sequence"/>
</dbReference>
<dbReference type="AlphaFoldDB" id="A0A9Q3FVZ6"/>
<name>A0A9Q3FVZ6_9BASI</name>